<dbReference type="Gene3D" id="3.90.1200.10">
    <property type="match status" value="1"/>
</dbReference>
<dbReference type="AlphaFoldDB" id="A0A6P4J2M1"/>
<dbReference type="PANTHER" id="PTHR11012">
    <property type="entry name" value="PROTEIN KINASE-LIKE DOMAIN-CONTAINING"/>
    <property type="match status" value="1"/>
</dbReference>
<dbReference type="GeneID" id="108079680"/>
<sequence length="418" mass="47130">MEPETQSLPVIKNLNQVIEPHLGGAKLLGYQSKSLTQPGDNYGSILLAIQAQLKSSQAAEPFEQQLVAKVPPTDPKYWQFFQPERTCLTENAVYQVLAPALVALQKEAGIPEESHFDGFPRYFGSRISLDPGSKTVDQDAVLVLENLRFSGFVSGQRLQPYDLPHTLLALRYLAEFHALPVGLRLLKPQVFREQVRPFFNKFDWHGAAPEWKAIMKAETLEDIRQATDNDEELVARVKELSDKFFEFLAAQPDRPDGPFASIIHCDYWINNLMVKYEPSGTPSRLKIIDLQTAQFDSVVHDIIAFLLSSVDTAILELHFEHMLESYYEVFVSCLRRVGADTTSYSLAAFRAEVKRVAYIQVPHAIFMTRFILADEGESTSSSSSDKDLGDVLKNAGSERIGRKLKEILSLAKKFDILY</sequence>
<accession>A0A6P4J2M1</accession>
<evidence type="ECO:0000259" key="1">
    <source>
        <dbReference type="SMART" id="SM00587"/>
    </source>
</evidence>
<dbReference type="SUPFAM" id="SSF56112">
    <property type="entry name" value="Protein kinase-like (PK-like)"/>
    <property type="match status" value="1"/>
</dbReference>
<keyword evidence="2" id="KW-1185">Reference proteome</keyword>
<proteinExistence type="predicted"/>
<protein>
    <recommendedName>
        <fullName evidence="1">CHK kinase-like domain-containing protein</fullName>
    </recommendedName>
</protein>
<dbReference type="InterPro" id="IPR015897">
    <property type="entry name" value="CHK_kinase-like"/>
</dbReference>
<name>A0A6P4J2M1_DROKI</name>
<dbReference type="Proteomes" id="UP001652661">
    <property type="component" value="Chromosome 2L"/>
</dbReference>
<gene>
    <name evidence="3" type="primary">LOC108079680</name>
</gene>
<dbReference type="Pfam" id="PF02958">
    <property type="entry name" value="EcKL"/>
    <property type="match status" value="1"/>
</dbReference>
<dbReference type="SMART" id="SM00587">
    <property type="entry name" value="CHK"/>
    <property type="match status" value="1"/>
</dbReference>
<feature type="domain" description="CHK kinase-like" evidence="1">
    <location>
        <begin position="142"/>
        <end position="336"/>
    </location>
</feature>
<reference evidence="3" key="2">
    <citation type="submission" date="2025-08" db="UniProtKB">
        <authorList>
            <consortium name="RefSeq"/>
        </authorList>
    </citation>
    <scope>IDENTIFICATION</scope>
    <source>
        <strain evidence="3">14028-0561.14</strain>
        <tissue evidence="3">Whole fly</tissue>
    </source>
</reference>
<dbReference type="PANTHER" id="PTHR11012:SF55">
    <property type="entry name" value="BHLH DOMAIN-CONTAINING PROTEIN"/>
    <property type="match status" value="1"/>
</dbReference>
<reference evidence="2" key="1">
    <citation type="submission" date="2025-05" db="UniProtKB">
        <authorList>
            <consortium name="RefSeq"/>
        </authorList>
    </citation>
    <scope>NUCLEOTIDE SEQUENCE [LARGE SCALE GENOMIC DNA]</scope>
    <source>
        <strain evidence="2">14028-0561.14</strain>
    </source>
</reference>
<dbReference type="InterPro" id="IPR004119">
    <property type="entry name" value="EcKL"/>
</dbReference>
<dbReference type="InterPro" id="IPR011009">
    <property type="entry name" value="Kinase-like_dom_sf"/>
</dbReference>
<dbReference type="OrthoDB" id="191037at2759"/>
<dbReference type="RefSeq" id="XP_017029571.1">
    <property type="nucleotide sequence ID" value="XM_017174082.3"/>
</dbReference>
<evidence type="ECO:0000313" key="2">
    <source>
        <dbReference type="Proteomes" id="UP001652661"/>
    </source>
</evidence>
<evidence type="ECO:0000313" key="3">
    <source>
        <dbReference type="RefSeq" id="XP_017029571.1"/>
    </source>
</evidence>
<organism evidence="2 3">
    <name type="scientific">Drosophila kikkawai</name>
    <name type="common">Fruit fly</name>
    <dbReference type="NCBI Taxonomy" id="30033"/>
    <lineage>
        <taxon>Eukaryota</taxon>
        <taxon>Metazoa</taxon>
        <taxon>Ecdysozoa</taxon>
        <taxon>Arthropoda</taxon>
        <taxon>Hexapoda</taxon>
        <taxon>Insecta</taxon>
        <taxon>Pterygota</taxon>
        <taxon>Neoptera</taxon>
        <taxon>Endopterygota</taxon>
        <taxon>Diptera</taxon>
        <taxon>Brachycera</taxon>
        <taxon>Muscomorpha</taxon>
        <taxon>Ephydroidea</taxon>
        <taxon>Drosophilidae</taxon>
        <taxon>Drosophila</taxon>
        <taxon>Sophophora</taxon>
    </lineage>
</organism>